<dbReference type="EMBL" id="VFLP01000062">
    <property type="protein sequence ID" value="TRX89816.1"/>
    <property type="molecule type" value="Genomic_DNA"/>
</dbReference>
<evidence type="ECO:0000313" key="2">
    <source>
        <dbReference type="EMBL" id="TRX89816.1"/>
    </source>
</evidence>
<dbReference type="AlphaFoldDB" id="A0A553HPD5"/>
<feature type="compositionally biased region" description="Low complexity" evidence="1">
    <location>
        <begin position="230"/>
        <end position="239"/>
    </location>
</feature>
<comment type="caution">
    <text evidence="2">The sequence shown here is derived from an EMBL/GenBank/DDBJ whole genome shotgun (WGS) entry which is preliminary data.</text>
</comment>
<feature type="compositionally biased region" description="Acidic residues" evidence="1">
    <location>
        <begin position="270"/>
        <end position="282"/>
    </location>
</feature>
<organism evidence="2 3">
    <name type="scientific">Xylaria flabelliformis</name>
    <dbReference type="NCBI Taxonomy" id="2512241"/>
    <lineage>
        <taxon>Eukaryota</taxon>
        <taxon>Fungi</taxon>
        <taxon>Dikarya</taxon>
        <taxon>Ascomycota</taxon>
        <taxon>Pezizomycotina</taxon>
        <taxon>Sordariomycetes</taxon>
        <taxon>Xylariomycetidae</taxon>
        <taxon>Xylariales</taxon>
        <taxon>Xylariaceae</taxon>
        <taxon>Xylaria</taxon>
    </lineage>
</organism>
<feature type="compositionally biased region" description="Low complexity" evidence="1">
    <location>
        <begin position="312"/>
        <end position="325"/>
    </location>
</feature>
<reference evidence="3" key="1">
    <citation type="submission" date="2019-06" db="EMBL/GenBank/DDBJ databases">
        <title>Draft genome sequence of the griseofulvin-producing fungus Xylaria cubensis strain G536.</title>
        <authorList>
            <person name="Mead M.E."/>
            <person name="Raja H.A."/>
            <person name="Steenwyk J.L."/>
            <person name="Knowles S.L."/>
            <person name="Oberlies N.H."/>
            <person name="Rokas A."/>
        </authorList>
    </citation>
    <scope>NUCLEOTIDE SEQUENCE [LARGE SCALE GENOMIC DNA]</scope>
    <source>
        <strain evidence="3">G536</strain>
    </source>
</reference>
<feature type="compositionally biased region" description="Acidic residues" evidence="1">
    <location>
        <begin position="301"/>
        <end position="311"/>
    </location>
</feature>
<dbReference type="STRING" id="2512241.A0A553HPD5"/>
<gene>
    <name evidence="2" type="ORF">FHL15_009249</name>
</gene>
<feature type="region of interest" description="Disordered" evidence="1">
    <location>
        <begin position="175"/>
        <end position="332"/>
    </location>
</feature>
<feature type="compositionally biased region" description="Polar residues" evidence="1">
    <location>
        <begin position="11"/>
        <end position="20"/>
    </location>
</feature>
<sequence length="343" mass="37794">MPAPTVPPTNIPQRASTTSPPARLHLRNILPASPEEPPIMPPPPRTPKAWVWQCHQCHSVYRLGCTRRCLDCSHTYCVVSSKQQQQSSSNKSRKRRRQQQTALCGAEFDYVGWEQWGSWKRKVLGYESTGRCDATARDRAFLAKSHNCWIDCDSPSECGHRRYELAAEMVRHRMFVPPPPPPLDEQQPQSPAAMVVADASPKSPDDDIPLTEALVMSEATASAGDEEGPLKSPLKSSFLLDDDGDEIDKTQEQEEEEEERWWAARSSSEQVDDDDDDDEDDGGGGGGVKTLTVRNLTANDIAEDSDSDPDSGSESGESGWSTASSVTDDTCCLGEARTAIKDF</sequence>
<evidence type="ECO:0000313" key="3">
    <source>
        <dbReference type="Proteomes" id="UP000319160"/>
    </source>
</evidence>
<keyword evidence="3" id="KW-1185">Reference proteome</keyword>
<dbReference type="Proteomes" id="UP000319160">
    <property type="component" value="Unassembled WGS sequence"/>
</dbReference>
<evidence type="ECO:0000256" key="1">
    <source>
        <dbReference type="SAM" id="MobiDB-lite"/>
    </source>
</evidence>
<feature type="region of interest" description="Disordered" evidence="1">
    <location>
        <begin position="1"/>
        <end position="24"/>
    </location>
</feature>
<dbReference type="OrthoDB" id="5396104at2759"/>
<feature type="compositionally biased region" description="Pro residues" evidence="1">
    <location>
        <begin position="1"/>
        <end position="10"/>
    </location>
</feature>
<accession>A0A553HPD5</accession>
<protein>
    <submittedName>
        <fullName evidence="2">Uncharacterized protein</fullName>
    </submittedName>
</protein>
<name>A0A553HPD5_9PEZI</name>
<proteinExistence type="predicted"/>